<dbReference type="Proteomes" id="UP000828941">
    <property type="component" value="Chromosome 9"/>
</dbReference>
<evidence type="ECO:0000313" key="2">
    <source>
        <dbReference type="Proteomes" id="UP000828941"/>
    </source>
</evidence>
<keyword evidence="2" id="KW-1185">Reference proteome</keyword>
<evidence type="ECO:0000313" key="1">
    <source>
        <dbReference type="EMBL" id="KAI4323065.1"/>
    </source>
</evidence>
<gene>
    <name evidence="1" type="ORF">L6164_022700</name>
</gene>
<dbReference type="EMBL" id="CM039434">
    <property type="protein sequence ID" value="KAI4323065.1"/>
    <property type="molecule type" value="Genomic_DNA"/>
</dbReference>
<organism evidence="1 2">
    <name type="scientific">Bauhinia variegata</name>
    <name type="common">Purple orchid tree</name>
    <name type="synonym">Phanera variegata</name>
    <dbReference type="NCBI Taxonomy" id="167791"/>
    <lineage>
        <taxon>Eukaryota</taxon>
        <taxon>Viridiplantae</taxon>
        <taxon>Streptophyta</taxon>
        <taxon>Embryophyta</taxon>
        <taxon>Tracheophyta</taxon>
        <taxon>Spermatophyta</taxon>
        <taxon>Magnoliopsida</taxon>
        <taxon>eudicotyledons</taxon>
        <taxon>Gunneridae</taxon>
        <taxon>Pentapetalae</taxon>
        <taxon>rosids</taxon>
        <taxon>fabids</taxon>
        <taxon>Fabales</taxon>
        <taxon>Fabaceae</taxon>
        <taxon>Cercidoideae</taxon>
        <taxon>Cercideae</taxon>
        <taxon>Bauhiniinae</taxon>
        <taxon>Bauhinia</taxon>
    </lineage>
</organism>
<name>A0ACB9MG18_BAUVA</name>
<reference evidence="1 2" key="1">
    <citation type="journal article" date="2022" name="DNA Res.">
        <title>Chromosomal-level genome assembly of the orchid tree Bauhinia variegata (Leguminosae; Cercidoideae) supports the allotetraploid origin hypothesis of Bauhinia.</title>
        <authorList>
            <person name="Zhong Y."/>
            <person name="Chen Y."/>
            <person name="Zheng D."/>
            <person name="Pang J."/>
            <person name="Liu Y."/>
            <person name="Luo S."/>
            <person name="Meng S."/>
            <person name="Qian L."/>
            <person name="Wei D."/>
            <person name="Dai S."/>
            <person name="Zhou R."/>
        </authorList>
    </citation>
    <scope>NUCLEOTIDE SEQUENCE [LARGE SCALE GENOMIC DNA]</scope>
    <source>
        <strain evidence="1">BV-YZ2020</strain>
    </source>
</reference>
<proteinExistence type="predicted"/>
<sequence>MAFRLGSLAQILLLWVLQSLPNKGQGILFRENGECDFSQGDWVIDASYPHYDASTQCPFIGQGFDCLRNGRPDKEYLKYRWKPSGCGLPRFNGEEFLERYRGKKILFVGDSISNNMWQSLTCMLHVAVPKSDYTLSSSKQLSTFYFQEYGASIMFLKNGFLVDVVRDEQYGKILKLDSISTGDQWKGVDVLIFNSFHWWTHTGNSQAWDFFQVGDNLIKDMDHMEAYKIALTTWANWVDSNTDPSVTQVLYQGISASYADGNGCLGQTEPDPGSTYTGSRGEEIVKSVMSNMKTPVYLLDISTLTQQRKDGHPSIYTGRGTSFVDCSHWCLAGVPDSWNEILYAALIGF</sequence>
<protein>
    <submittedName>
        <fullName evidence="1">Uncharacterized protein</fullName>
    </submittedName>
</protein>
<comment type="caution">
    <text evidence="1">The sequence shown here is derived from an EMBL/GenBank/DDBJ whole genome shotgun (WGS) entry which is preliminary data.</text>
</comment>
<accession>A0ACB9MG18</accession>